<sequence length="138" mass="16215">HHWWRQVGHRSSIHRQKELPMTSSVDFRPDWGQMCDLNNISCVSAIPMLKKKCDEGIPGIYRLYHSFEGFAKDPNLTNLRQKVADSQVMRRFCYSMDYEYYEQRQYKCSDASVFEDACRIVERGSIATRPAENLRGET</sequence>
<comment type="caution">
    <text evidence="1">The sequence shown here is derived from an EMBL/GenBank/DDBJ whole genome shotgun (WGS) entry which is preliminary data.</text>
</comment>
<gene>
    <name evidence="1" type="ORF">PMAYCL1PPCAC_04885</name>
</gene>
<accession>A0AAN4ZBI6</accession>
<keyword evidence="2" id="KW-1185">Reference proteome</keyword>
<dbReference type="EMBL" id="BTRK01000002">
    <property type="protein sequence ID" value="GMR34690.1"/>
    <property type="molecule type" value="Genomic_DNA"/>
</dbReference>
<proteinExistence type="predicted"/>
<evidence type="ECO:0000313" key="1">
    <source>
        <dbReference type="EMBL" id="GMR34690.1"/>
    </source>
</evidence>
<organism evidence="1 2">
    <name type="scientific">Pristionchus mayeri</name>
    <dbReference type="NCBI Taxonomy" id="1317129"/>
    <lineage>
        <taxon>Eukaryota</taxon>
        <taxon>Metazoa</taxon>
        <taxon>Ecdysozoa</taxon>
        <taxon>Nematoda</taxon>
        <taxon>Chromadorea</taxon>
        <taxon>Rhabditida</taxon>
        <taxon>Rhabditina</taxon>
        <taxon>Diplogasteromorpha</taxon>
        <taxon>Diplogasteroidea</taxon>
        <taxon>Neodiplogasteridae</taxon>
        <taxon>Pristionchus</taxon>
    </lineage>
</organism>
<feature type="non-terminal residue" evidence="1">
    <location>
        <position position="1"/>
    </location>
</feature>
<feature type="non-terminal residue" evidence="1">
    <location>
        <position position="138"/>
    </location>
</feature>
<dbReference type="AlphaFoldDB" id="A0AAN4ZBI6"/>
<evidence type="ECO:0000313" key="2">
    <source>
        <dbReference type="Proteomes" id="UP001328107"/>
    </source>
</evidence>
<reference evidence="2" key="1">
    <citation type="submission" date="2022-10" db="EMBL/GenBank/DDBJ databases">
        <title>Genome assembly of Pristionchus species.</title>
        <authorList>
            <person name="Yoshida K."/>
            <person name="Sommer R.J."/>
        </authorList>
    </citation>
    <scope>NUCLEOTIDE SEQUENCE [LARGE SCALE GENOMIC DNA]</scope>
    <source>
        <strain evidence="2">RS5460</strain>
    </source>
</reference>
<dbReference type="Proteomes" id="UP001328107">
    <property type="component" value="Unassembled WGS sequence"/>
</dbReference>
<name>A0AAN4ZBI6_9BILA</name>
<protein>
    <submittedName>
        <fullName evidence="1">Uncharacterized protein</fullName>
    </submittedName>
</protein>